<dbReference type="KEGG" id="vg:23679143"/>
<dbReference type="EMBL" id="KM101124">
    <property type="protein sequence ID" value="AIM41035.1"/>
    <property type="molecule type" value="Genomic_DNA"/>
</dbReference>
<protein>
    <submittedName>
        <fullName evidence="1">Uncharacterized protein</fullName>
    </submittedName>
</protein>
<name>A0A088F7V1_9CAUD</name>
<dbReference type="GeneID" id="23679143"/>
<dbReference type="Proteomes" id="UP000029348">
    <property type="component" value="Segment"/>
</dbReference>
<sequence>MSTPERDALIEKVREALWAALERQAEEPMGPYVDREFGHIDTSGGGDIDMTALAEAAFDVLIDAWSPPF</sequence>
<evidence type="ECO:0000313" key="2">
    <source>
        <dbReference type="Proteomes" id="UP000029348"/>
    </source>
</evidence>
<accession>A0A088F7V1</accession>
<dbReference type="RefSeq" id="YP_009124640.1">
    <property type="nucleotide sequence ID" value="NC_026588.1"/>
</dbReference>
<proteinExistence type="predicted"/>
<dbReference type="Pfam" id="PF24089">
    <property type="entry name" value="DUF7374"/>
    <property type="match status" value="1"/>
</dbReference>
<keyword evidence="2" id="KW-1185">Reference proteome</keyword>
<gene>
    <name evidence="1" type="primary">88</name>
    <name evidence="1" type="ORF">PBI_SQUIRTY_88</name>
</gene>
<dbReference type="InterPro" id="IPR055798">
    <property type="entry name" value="DUF7374"/>
</dbReference>
<reference evidence="1 2" key="1">
    <citation type="submission" date="2014-07" db="EMBL/GenBank/DDBJ databases">
        <authorList>
            <person name="Nurko I."/>
            <person name="Arora N."/>
            <person name="Mosteller S."/>
            <person name="Bari R."/>
            <person name="McNulty L."/>
            <person name="Schmidt T."/>
            <person name="Mehalik H."/>
            <person name="Reinhart E."/>
            <person name="Winders D.C."/>
            <person name="Nootbar H.A."/>
            <person name="Reilly M.A."/>
            <person name="Gough E."/>
            <person name="Gregory S."/>
            <person name="Harbaugh B."/>
            <person name="Kaur B."/>
            <person name="Siesel C."/>
            <person name="Warwar S."/>
            <person name="Breitenberger C.A."/>
            <person name="Daniels C.J."/>
            <person name="Ball S.L."/>
            <person name="Buck G.A."/>
            <person name="Campbell R."/>
            <person name="Carvalho M.R."/>
            <person name="Duckworth R.A."/>
            <person name="Dunn T."/>
            <person name="Halpern C."/>
            <person name="Johnson A."/>
            <person name="Kiflezghi M.G."/>
            <person name="Lee V."/>
            <person name="Loviza R.A."/>
            <person name="Serrano M.G."/>
            <person name="Shah Z.V."/>
            <person name="Sharma K."/>
            <person name="Voegtly L.J."/>
            <person name="Walstead R."/>
            <person name="Wang Y.P."/>
            <person name="Bradley K.W."/>
            <person name="Barker L.P."/>
            <person name="Asai D.J."/>
            <person name="Bowman C.A."/>
            <person name="Russell D.A."/>
            <person name="Pope W.H."/>
            <person name="Jacobs-Sera D."/>
            <person name="Hendrix R.W."/>
            <person name="Hatfull G.F."/>
        </authorList>
    </citation>
    <scope>NUCLEOTIDE SEQUENCE [LARGE SCALE GENOMIC DNA]</scope>
</reference>
<organism evidence="1 2">
    <name type="scientific">Mycobacterium phage Squirty</name>
    <dbReference type="NCBI Taxonomy" id="1527512"/>
    <lineage>
        <taxon>Viruses</taxon>
        <taxon>Duplodnaviria</taxon>
        <taxon>Heunggongvirae</taxon>
        <taxon>Uroviricota</taxon>
        <taxon>Caudoviricetes</taxon>
        <taxon>Gracegardnervirinae</taxon>
        <taxon>Squirtyvirus</taxon>
        <taxon>Squirtyvirus squirty</taxon>
        <taxon>Mycobacterium virus Squirty</taxon>
    </lineage>
</organism>
<dbReference type="OrthoDB" id="27959at10239"/>
<evidence type="ECO:0000313" key="1">
    <source>
        <dbReference type="EMBL" id="AIM41035.1"/>
    </source>
</evidence>